<protein>
    <submittedName>
        <fullName evidence="2">Methyltransferase domain protein</fullName>
    </submittedName>
</protein>
<dbReference type="Proteomes" id="UP000012313">
    <property type="component" value="Unassembled WGS sequence"/>
</dbReference>
<evidence type="ECO:0000313" key="2">
    <source>
        <dbReference type="EMBL" id="EMY76302.1"/>
    </source>
</evidence>
<dbReference type="SUPFAM" id="SSF53335">
    <property type="entry name" value="S-adenosyl-L-methionine-dependent methyltransferases"/>
    <property type="match status" value="1"/>
</dbReference>
<keyword evidence="2" id="KW-0808">Transferase</keyword>
<dbReference type="AlphaFoldDB" id="N1WG49"/>
<reference evidence="2" key="1">
    <citation type="submission" date="2013-03" db="EMBL/GenBank/DDBJ databases">
        <authorList>
            <person name="Harkins D.M."/>
            <person name="Durkin A.S."/>
            <person name="Brinkac L.M."/>
            <person name="Haft D.H."/>
            <person name="Selengut J.D."/>
            <person name="Sanka R."/>
            <person name="DePew J."/>
            <person name="Purushe J."/>
            <person name="Hartskeerl R.A."/>
            <person name="Ahmed A."/>
            <person name="van der Linden H."/>
            <person name="Goris M.G.A."/>
            <person name="Vinetz J.M."/>
            <person name="Sutton G.G."/>
            <person name="Nierman W.C."/>
            <person name="Fouts D.E."/>
        </authorList>
    </citation>
    <scope>NUCLEOTIDE SEQUENCE [LARGE SCALE GENOMIC DNA]</scope>
    <source>
        <strain evidence="2">ICFT</strain>
    </source>
</reference>
<dbReference type="STRING" id="1218598.LEP1GSC060_1567"/>
<dbReference type="GO" id="GO:0008757">
    <property type="term" value="F:S-adenosylmethionine-dependent methyltransferase activity"/>
    <property type="evidence" value="ECO:0007669"/>
    <property type="project" value="InterPro"/>
</dbReference>
<accession>N1WG49</accession>
<comment type="caution">
    <text evidence="2">The sequence shown here is derived from an EMBL/GenBank/DDBJ whole genome shotgun (WGS) entry which is preliminary data.</text>
</comment>
<dbReference type="Pfam" id="PF08241">
    <property type="entry name" value="Methyltransf_11"/>
    <property type="match status" value="1"/>
</dbReference>
<dbReference type="Gene3D" id="3.40.50.150">
    <property type="entry name" value="Vaccinia Virus protein VP39"/>
    <property type="match status" value="1"/>
</dbReference>
<gene>
    <name evidence="2" type="ORF">LEP1GSC060_1567</name>
</gene>
<feature type="domain" description="Methyltransferase type 11" evidence="1">
    <location>
        <begin position="19"/>
        <end position="92"/>
    </location>
</feature>
<dbReference type="InterPro" id="IPR013216">
    <property type="entry name" value="Methyltransf_11"/>
</dbReference>
<evidence type="ECO:0000259" key="1">
    <source>
        <dbReference type="Pfam" id="PF08241"/>
    </source>
</evidence>
<name>N1WG49_9LEPT</name>
<dbReference type="EMBL" id="AOHC02000052">
    <property type="protein sequence ID" value="EMY76302.1"/>
    <property type="molecule type" value="Genomic_DNA"/>
</dbReference>
<proteinExistence type="predicted"/>
<evidence type="ECO:0000313" key="3">
    <source>
        <dbReference type="Proteomes" id="UP000012313"/>
    </source>
</evidence>
<dbReference type="OrthoDB" id="9801954at2"/>
<sequence>MMKKINIGCGGRPLKDYINIDQDSMDDMRLRYPDKIFEDNLVIENHDIFNLPYSDNSIDEVRADGLLEHLSFKDEPRFLYEIKRILKKGGIFEFSVPDFEEVCKIWLSLEDDWKDFFSDSEKDIKNNHWFGTYTYEYKNRWGYIIATIYGSQNGEGQYHRNCYSKNKIQKMMTFLGFNIVTLETFLWKSDRDPMIRCVVEKK</sequence>
<organism evidence="2 3">
    <name type="scientific">Leptospira weilii serovar Ranarum str. ICFT</name>
    <dbReference type="NCBI Taxonomy" id="1218598"/>
    <lineage>
        <taxon>Bacteria</taxon>
        <taxon>Pseudomonadati</taxon>
        <taxon>Spirochaetota</taxon>
        <taxon>Spirochaetia</taxon>
        <taxon>Leptospirales</taxon>
        <taxon>Leptospiraceae</taxon>
        <taxon>Leptospira</taxon>
    </lineage>
</organism>
<dbReference type="RefSeq" id="WP_003009741.1">
    <property type="nucleotide sequence ID" value="NZ_AOHC02000052.1"/>
</dbReference>
<keyword evidence="2" id="KW-0489">Methyltransferase</keyword>
<dbReference type="InterPro" id="IPR029063">
    <property type="entry name" value="SAM-dependent_MTases_sf"/>
</dbReference>
<keyword evidence="3" id="KW-1185">Reference proteome</keyword>
<dbReference type="GO" id="GO:0032259">
    <property type="term" value="P:methylation"/>
    <property type="evidence" value="ECO:0007669"/>
    <property type="project" value="UniProtKB-KW"/>
</dbReference>